<keyword evidence="6" id="KW-0067">ATP-binding</keyword>
<name>A0A9D1ZSS1_9MICC</name>
<evidence type="ECO:0000313" key="10">
    <source>
        <dbReference type="Proteomes" id="UP000824134"/>
    </source>
</evidence>
<dbReference type="InterPro" id="IPR043519">
    <property type="entry name" value="NT_sf"/>
</dbReference>
<evidence type="ECO:0000256" key="4">
    <source>
        <dbReference type="ARBA" id="ARBA00022723"/>
    </source>
</evidence>
<feature type="domain" description="Polymerase beta nucleotidyltransferase" evidence="8">
    <location>
        <begin position="12"/>
        <end position="101"/>
    </location>
</feature>
<keyword evidence="2" id="KW-0808">Transferase</keyword>
<organism evidence="9 10">
    <name type="scientific">Candidatus Rothia avicola</name>
    <dbReference type="NCBI Taxonomy" id="2840478"/>
    <lineage>
        <taxon>Bacteria</taxon>
        <taxon>Bacillati</taxon>
        <taxon>Actinomycetota</taxon>
        <taxon>Actinomycetes</taxon>
        <taxon>Micrococcales</taxon>
        <taxon>Micrococcaceae</taxon>
        <taxon>Rothia</taxon>
    </lineage>
</organism>
<reference evidence="9" key="1">
    <citation type="journal article" date="2021" name="PeerJ">
        <title>Extensive microbial diversity within the chicken gut microbiome revealed by metagenomics and culture.</title>
        <authorList>
            <person name="Gilroy R."/>
            <person name="Ravi A."/>
            <person name="Getino M."/>
            <person name="Pursley I."/>
            <person name="Horton D.L."/>
            <person name="Alikhan N.F."/>
            <person name="Baker D."/>
            <person name="Gharbi K."/>
            <person name="Hall N."/>
            <person name="Watson M."/>
            <person name="Adriaenssens E.M."/>
            <person name="Foster-Nyarko E."/>
            <person name="Jarju S."/>
            <person name="Secka A."/>
            <person name="Antonio M."/>
            <person name="Oren A."/>
            <person name="Chaudhuri R.R."/>
            <person name="La Ragione R."/>
            <person name="Hildebrand F."/>
            <person name="Pallen M.J."/>
        </authorList>
    </citation>
    <scope>NUCLEOTIDE SEQUENCE</scope>
    <source>
        <strain evidence="9">ChiHjej12B11-9195</strain>
    </source>
</reference>
<dbReference type="GO" id="GO:0016779">
    <property type="term" value="F:nucleotidyltransferase activity"/>
    <property type="evidence" value="ECO:0007669"/>
    <property type="project" value="UniProtKB-KW"/>
</dbReference>
<dbReference type="GO" id="GO:0005524">
    <property type="term" value="F:ATP binding"/>
    <property type="evidence" value="ECO:0007669"/>
    <property type="project" value="UniProtKB-KW"/>
</dbReference>
<keyword evidence="7" id="KW-0460">Magnesium</keyword>
<evidence type="ECO:0000256" key="3">
    <source>
        <dbReference type="ARBA" id="ARBA00022695"/>
    </source>
</evidence>
<dbReference type="Pfam" id="PF18765">
    <property type="entry name" value="Polbeta"/>
    <property type="match status" value="1"/>
</dbReference>
<gene>
    <name evidence="9" type="ORF">H9821_03850</name>
</gene>
<keyword evidence="3" id="KW-0548">Nucleotidyltransferase</keyword>
<evidence type="ECO:0000256" key="1">
    <source>
        <dbReference type="ARBA" id="ARBA00001946"/>
    </source>
</evidence>
<evidence type="ECO:0000256" key="5">
    <source>
        <dbReference type="ARBA" id="ARBA00022741"/>
    </source>
</evidence>
<dbReference type="SUPFAM" id="SSF81301">
    <property type="entry name" value="Nucleotidyltransferase"/>
    <property type="match status" value="1"/>
</dbReference>
<dbReference type="InterPro" id="IPR041633">
    <property type="entry name" value="Polbeta"/>
</dbReference>
<evidence type="ECO:0000259" key="8">
    <source>
        <dbReference type="Pfam" id="PF18765"/>
    </source>
</evidence>
<reference evidence="9" key="2">
    <citation type="submission" date="2021-04" db="EMBL/GenBank/DDBJ databases">
        <authorList>
            <person name="Gilroy R."/>
        </authorList>
    </citation>
    <scope>NUCLEOTIDE SEQUENCE</scope>
    <source>
        <strain evidence="9">ChiHjej12B11-9195</strain>
    </source>
</reference>
<dbReference type="GO" id="GO:0046872">
    <property type="term" value="F:metal ion binding"/>
    <property type="evidence" value="ECO:0007669"/>
    <property type="project" value="UniProtKB-KW"/>
</dbReference>
<protein>
    <submittedName>
        <fullName evidence="9">Nucleotidyltransferase domain-containing protein</fullName>
    </submittedName>
</protein>
<dbReference type="Proteomes" id="UP000824134">
    <property type="component" value="Unassembled WGS sequence"/>
</dbReference>
<comment type="caution">
    <text evidence="9">The sequence shown here is derived from an EMBL/GenBank/DDBJ whole genome shotgun (WGS) entry which is preliminary data.</text>
</comment>
<evidence type="ECO:0000256" key="6">
    <source>
        <dbReference type="ARBA" id="ARBA00022840"/>
    </source>
</evidence>
<dbReference type="Gene3D" id="3.30.460.10">
    <property type="entry name" value="Beta Polymerase, domain 2"/>
    <property type="match status" value="1"/>
</dbReference>
<evidence type="ECO:0000256" key="7">
    <source>
        <dbReference type="ARBA" id="ARBA00022842"/>
    </source>
</evidence>
<keyword evidence="4" id="KW-0479">Metal-binding</keyword>
<dbReference type="InterPro" id="IPR052038">
    <property type="entry name" value="Type-VII_TA_antitoxin"/>
</dbReference>
<dbReference type="PANTHER" id="PTHR33571:SF12">
    <property type="entry name" value="BSL3053 PROTEIN"/>
    <property type="match status" value="1"/>
</dbReference>
<dbReference type="AlphaFoldDB" id="A0A9D1ZSS1"/>
<proteinExistence type="predicted"/>
<dbReference type="PANTHER" id="PTHR33571">
    <property type="entry name" value="SSL8005 PROTEIN"/>
    <property type="match status" value="1"/>
</dbReference>
<evidence type="ECO:0000313" key="9">
    <source>
        <dbReference type="EMBL" id="HIY94783.1"/>
    </source>
</evidence>
<evidence type="ECO:0000256" key="2">
    <source>
        <dbReference type="ARBA" id="ARBA00022679"/>
    </source>
</evidence>
<dbReference type="CDD" id="cd05403">
    <property type="entry name" value="NT_KNTase_like"/>
    <property type="match status" value="1"/>
</dbReference>
<keyword evidence="5" id="KW-0547">Nucleotide-binding</keyword>
<accession>A0A9D1ZSS1</accession>
<comment type="cofactor">
    <cofactor evidence="1">
        <name>Mg(2+)</name>
        <dbReference type="ChEBI" id="CHEBI:18420"/>
    </cofactor>
</comment>
<sequence length="102" mass="11422">MTILVDFDAEAIREAATRHGVARLSLFGSAVAEGFTEESDLDFLVDFLPQRDDIFEDFCGLKEELQAITHRDVDLVITRAMRNPLFKESALAQAESIYVADL</sequence>
<dbReference type="EMBL" id="DXCN01000035">
    <property type="protein sequence ID" value="HIY94783.1"/>
    <property type="molecule type" value="Genomic_DNA"/>
</dbReference>